<accession>A0A640SPQ2</accession>
<dbReference type="EMBL" id="BLIO01000001">
    <property type="protein sequence ID" value="GFE13389.1"/>
    <property type="molecule type" value="Genomic_DNA"/>
</dbReference>
<comment type="caution">
    <text evidence="1">The sequence shown here is derived from an EMBL/GenBank/DDBJ whole genome shotgun (WGS) entry which is preliminary data.</text>
</comment>
<evidence type="ECO:0000313" key="2">
    <source>
        <dbReference type="Proteomes" id="UP000430079"/>
    </source>
</evidence>
<organism evidence="1 2">
    <name type="scientific">Streptomyces glebosus</name>
    <dbReference type="NCBI Taxonomy" id="249580"/>
    <lineage>
        <taxon>Bacteria</taxon>
        <taxon>Bacillati</taxon>
        <taxon>Actinomycetota</taxon>
        <taxon>Actinomycetes</taxon>
        <taxon>Kitasatosporales</taxon>
        <taxon>Streptomycetaceae</taxon>
        <taxon>Streptomyces</taxon>
    </lineage>
</organism>
<sequence length="215" mass="22598">MPRWPGPTRGNNVTLGGALTANGTLTANGDVNAVAPGKTIRVADLRGPAGTPLKINSHVHVLPGNNVTLGGSATVAGTLVAGGAVQFATALFSARPTRKNYPKGTIKPSEGSKWTMTAAKDGFLVVEAASHQWFTDDEMHGRKHRIFVSTPGITYYFDLVAHGKKTQQASQGIWGNTSVPLAKGSNVSVWIADVDNAGSTKDWVAMNICWYTLGA</sequence>
<name>A0A640SPQ2_9ACTN</name>
<reference evidence="1 2" key="1">
    <citation type="submission" date="2019-12" db="EMBL/GenBank/DDBJ databases">
        <title>Whole genome shotgun sequence of Streptomyces hygroscopicus subsp. glebosus NBRC 13786.</title>
        <authorList>
            <person name="Ichikawa N."/>
            <person name="Kimura A."/>
            <person name="Kitahashi Y."/>
            <person name="Komaki H."/>
            <person name="Tamura T."/>
        </authorList>
    </citation>
    <scope>NUCLEOTIDE SEQUENCE [LARGE SCALE GENOMIC DNA]</scope>
    <source>
        <strain evidence="1 2">NBRC 13786</strain>
    </source>
</reference>
<dbReference type="Proteomes" id="UP000430079">
    <property type="component" value="Unassembled WGS sequence"/>
</dbReference>
<gene>
    <name evidence="1" type="ORF">Sgleb_14360</name>
</gene>
<proteinExistence type="predicted"/>
<protein>
    <submittedName>
        <fullName evidence="1">Uncharacterized protein</fullName>
    </submittedName>
</protein>
<dbReference type="AlphaFoldDB" id="A0A640SPQ2"/>
<evidence type="ECO:0000313" key="1">
    <source>
        <dbReference type="EMBL" id="GFE13389.1"/>
    </source>
</evidence>
<dbReference type="RefSeq" id="WP_190143527.1">
    <property type="nucleotide sequence ID" value="NZ_BLIO01000001.1"/>
</dbReference>
<keyword evidence="2" id="KW-1185">Reference proteome</keyword>